<dbReference type="RefSeq" id="WP_267531994.1">
    <property type="nucleotide sequence ID" value="NZ_JAPNKA010000001.1"/>
</dbReference>
<sequence>MRDLIEFIRQYDPEYPSKIRGASADETVRLAQLVGRALPAHYKEFLLHLGKDMGDLQMPETDFRIGRVLKFYELGKKKPPTRFIFIGAQVEDPYDRYLLDCGDGQHQDCPVLRADPQEPFKTTDNLWVSFPSLKDMLFVLAFDVKRMGLMPHRRQFTPSFEEGKDGLSRVPPGLMDSVEKVLARLGFEKQPYTSELNPLFERGDAAFYASRNPEGGGMTAQLAAQDEREFKKLIEIIRDNTALL</sequence>
<dbReference type="InterPro" id="IPR037883">
    <property type="entry name" value="Knr4/Smi1-like_sf"/>
</dbReference>
<evidence type="ECO:0000313" key="2">
    <source>
        <dbReference type="Proteomes" id="UP001207654"/>
    </source>
</evidence>
<comment type="caution">
    <text evidence="1">The sequence shown here is derived from an EMBL/GenBank/DDBJ whole genome shotgun (WGS) entry which is preliminary data.</text>
</comment>
<dbReference type="Proteomes" id="UP001207654">
    <property type="component" value="Unassembled WGS sequence"/>
</dbReference>
<evidence type="ECO:0000313" key="1">
    <source>
        <dbReference type="EMBL" id="MCY1072974.1"/>
    </source>
</evidence>
<keyword evidence="2" id="KW-1185">Reference proteome</keyword>
<accession>A0ABT3ZU92</accession>
<protein>
    <submittedName>
        <fullName evidence="1">SMI1/KNR4 family protein</fullName>
    </submittedName>
</protein>
<dbReference type="Gene3D" id="3.40.1580.10">
    <property type="entry name" value="SMI1/KNR4-like"/>
    <property type="match status" value="1"/>
</dbReference>
<dbReference type="EMBL" id="JAPNKA010000001">
    <property type="protein sequence ID" value="MCY1072974.1"/>
    <property type="molecule type" value="Genomic_DNA"/>
</dbReference>
<gene>
    <name evidence="1" type="ORF">OV287_00630</name>
</gene>
<organism evidence="1 2">
    <name type="scientific">Archangium lansingense</name>
    <dbReference type="NCBI Taxonomy" id="2995310"/>
    <lineage>
        <taxon>Bacteria</taxon>
        <taxon>Pseudomonadati</taxon>
        <taxon>Myxococcota</taxon>
        <taxon>Myxococcia</taxon>
        <taxon>Myxococcales</taxon>
        <taxon>Cystobacterineae</taxon>
        <taxon>Archangiaceae</taxon>
        <taxon>Archangium</taxon>
    </lineage>
</organism>
<dbReference type="SUPFAM" id="SSF160631">
    <property type="entry name" value="SMI1/KNR4-like"/>
    <property type="match status" value="1"/>
</dbReference>
<reference evidence="1 2" key="1">
    <citation type="submission" date="2022-11" db="EMBL/GenBank/DDBJ databases">
        <title>Minimal conservation of predation-associated metabolite biosynthetic gene clusters underscores biosynthetic potential of Myxococcota including descriptions for ten novel species: Archangium lansinium sp. nov., Myxococcus landrumus sp. nov., Nannocystis bai.</title>
        <authorList>
            <person name="Ahearne A."/>
            <person name="Stevens C."/>
            <person name="Phillips K."/>
        </authorList>
    </citation>
    <scope>NUCLEOTIDE SEQUENCE [LARGE SCALE GENOMIC DNA]</scope>
    <source>
        <strain evidence="1 2">MIWBW</strain>
    </source>
</reference>
<name>A0ABT3ZU92_9BACT</name>
<proteinExistence type="predicted"/>